<feature type="compositionally biased region" description="Pro residues" evidence="2">
    <location>
        <begin position="388"/>
        <end position="406"/>
    </location>
</feature>
<evidence type="ECO:0000256" key="1">
    <source>
        <dbReference type="PROSITE-ProRule" id="PRU00175"/>
    </source>
</evidence>
<dbReference type="SMART" id="SM00184">
    <property type="entry name" value="RING"/>
    <property type="match status" value="1"/>
</dbReference>
<dbReference type="CDD" id="cd16448">
    <property type="entry name" value="RING-H2"/>
    <property type="match status" value="1"/>
</dbReference>
<organism evidence="4 5">
    <name type="scientific">Diversispora epigaea</name>
    <dbReference type="NCBI Taxonomy" id="1348612"/>
    <lineage>
        <taxon>Eukaryota</taxon>
        <taxon>Fungi</taxon>
        <taxon>Fungi incertae sedis</taxon>
        <taxon>Mucoromycota</taxon>
        <taxon>Glomeromycotina</taxon>
        <taxon>Glomeromycetes</taxon>
        <taxon>Diversisporales</taxon>
        <taxon>Diversisporaceae</taxon>
        <taxon>Diversispora</taxon>
    </lineage>
</organism>
<feature type="compositionally biased region" description="Low complexity" evidence="2">
    <location>
        <begin position="239"/>
        <end position="248"/>
    </location>
</feature>
<dbReference type="OrthoDB" id="2308848at2759"/>
<name>A0A397J9Z5_9GLOM</name>
<keyword evidence="1" id="KW-0862">Zinc</keyword>
<proteinExistence type="predicted"/>
<feature type="compositionally biased region" description="Low complexity" evidence="2">
    <location>
        <begin position="290"/>
        <end position="300"/>
    </location>
</feature>
<feature type="compositionally biased region" description="Low complexity" evidence="2">
    <location>
        <begin position="336"/>
        <end position="353"/>
    </location>
</feature>
<dbReference type="SUPFAM" id="SSF57850">
    <property type="entry name" value="RING/U-box"/>
    <property type="match status" value="1"/>
</dbReference>
<feature type="domain" description="RING-type" evidence="3">
    <location>
        <begin position="126"/>
        <end position="168"/>
    </location>
</feature>
<evidence type="ECO:0000313" key="5">
    <source>
        <dbReference type="Proteomes" id="UP000266861"/>
    </source>
</evidence>
<dbReference type="Pfam" id="PF14634">
    <property type="entry name" value="zf-RING_5"/>
    <property type="match status" value="1"/>
</dbReference>
<comment type="caution">
    <text evidence="4">The sequence shown here is derived from an EMBL/GenBank/DDBJ whole genome shotgun (WGS) entry which is preliminary data.</text>
</comment>
<accession>A0A397J9Z5</accession>
<reference evidence="4 5" key="1">
    <citation type="submission" date="2018-08" db="EMBL/GenBank/DDBJ databases">
        <title>Genome and evolution of the arbuscular mycorrhizal fungus Diversispora epigaea (formerly Glomus versiforme) and its bacterial endosymbionts.</title>
        <authorList>
            <person name="Sun X."/>
            <person name="Fei Z."/>
            <person name="Harrison M."/>
        </authorList>
    </citation>
    <scope>NUCLEOTIDE SEQUENCE [LARGE SCALE GENOMIC DNA]</scope>
    <source>
        <strain evidence="4 5">IT104</strain>
    </source>
</reference>
<evidence type="ECO:0000313" key="4">
    <source>
        <dbReference type="EMBL" id="RHZ82014.1"/>
    </source>
</evidence>
<evidence type="ECO:0000259" key="3">
    <source>
        <dbReference type="PROSITE" id="PS50089"/>
    </source>
</evidence>
<keyword evidence="1" id="KW-0479">Metal-binding</keyword>
<dbReference type="Proteomes" id="UP000266861">
    <property type="component" value="Unassembled WGS sequence"/>
</dbReference>
<feature type="compositionally biased region" description="Basic and acidic residues" evidence="2">
    <location>
        <begin position="197"/>
        <end position="220"/>
    </location>
</feature>
<protein>
    <recommendedName>
        <fullName evidence="3">RING-type domain-containing protein</fullName>
    </recommendedName>
</protein>
<feature type="compositionally biased region" description="Acidic residues" evidence="2">
    <location>
        <begin position="424"/>
        <end position="436"/>
    </location>
</feature>
<evidence type="ECO:0000256" key="2">
    <source>
        <dbReference type="SAM" id="MobiDB-lite"/>
    </source>
</evidence>
<feature type="compositionally biased region" description="Low complexity" evidence="2">
    <location>
        <begin position="309"/>
        <end position="326"/>
    </location>
</feature>
<dbReference type="GO" id="GO:0008270">
    <property type="term" value="F:zinc ion binding"/>
    <property type="evidence" value="ECO:0007669"/>
    <property type="project" value="UniProtKB-KW"/>
</dbReference>
<dbReference type="InterPro" id="IPR001841">
    <property type="entry name" value="Znf_RING"/>
</dbReference>
<dbReference type="AlphaFoldDB" id="A0A397J9Z5"/>
<sequence>MSEHRFHESYVGYNALIDYLQTYNNKSYRSFLELNRDIIISSLTAVCDWNDLDNSWATRFLYEAKKLGTTLDQKVKYERSGKWLMPYWKGIIEQHKRTQLKSFAYKIIYYETPEQIPEENQKSDLCGICHEELLPQLTENIAILTCAHLFHWKCLGHTSLEPSCPFCSEEHESTKKWAIDNSDERYEYDNHNNDYYDNDHGISLEEHSFDHDNGNHHIDNQDNSEIQAPVSDDVDHLLNNNNNNTFFNVDGGPIQRKKGKRVNHDNNDNDDDNSNNSKSDDNDSDDDENNNNNNNNDNNSGASGIKPHNNSNNNINNNNNSNNNNSGASAIKAHNTTSSSSPSSPSSSPAIATTPPPPYNLRSKRKNKYDHERVTKKRRKKKSSSQQPPSPSRQPLPSRQPPPSRQPSPSRHSLYDNFNLLEDNNYDFDGGDDDDNNNNNNNNNTPSCIKCSIHCPR</sequence>
<dbReference type="EMBL" id="PQFF01000107">
    <property type="protein sequence ID" value="RHZ82014.1"/>
    <property type="molecule type" value="Genomic_DNA"/>
</dbReference>
<keyword evidence="5" id="KW-1185">Reference proteome</keyword>
<feature type="compositionally biased region" description="Basic residues" evidence="2">
    <location>
        <begin position="362"/>
        <end position="383"/>
    </location>
</feature>
<gene>
    <name evidence="4" type="ORF">Glove_115g106</name>
</gene>
<feature type="region of interest" description="Disordered" evidence="2">
    <location>
        <begin position="197"/>
        <end position="223"/>
    </location>
</feature>
<keyword evidence="1" id="KW-0863">Zinc-finger</keyword>
<dbReference type="PROSITE" id="PS50089">
    <property type="entry name" value="ZF_RING_2"/>
    <property type="match status" value="1"/>
</dbReference>
<feature type="region of interest" description="Disordered" evidence="2">
    <location>
        <begin position="237"/>
        <end position="447"/>
    </location>
</feature>
<dbReference type="Gene3D" id="3.30.40.10">
    <property type="entry name" value="Zinc/RING finger domain, C3HC4 (zinc finger)"/>
    <property type="match status" value="1"/>
</dbReference>
<dbReference type="InterPro" id="IPR013083">
    <property type="entry name" value="Znf_RING/FYVE/PHD"/>
</dbReference>